<dbReference type="InterPro" id="IPR029787">
    <property type="entry name" value="Nucleotide_cyclase"/>
</dbReference>
<accession>A0ABU9YUL4</accession>
<evidence type="ECO:0000259" key="2">
    <source>
        <dbReference type="PROSITE" id="PS50110"/>
    </source>
</evidence>
<dbReference type="PANTHER" id="PTHR33121">
    <property type="entry name" value="CYCLIC DI-GMP PHOSPHODIESTERASE PDEF"/>
    <property type="match status" value="1"/>
</dbReference>
<feature type="domain" description="Response regulatory" evidence="2">
    <location>
        <begin position="28"/>
        <end position="152"/>
    </location>
</feature>
<protein>
    <submittedName>
        <fullName evidence="5">EAL domain-containing protein</fullName>
    </submittedName>
</protein>
<dbReference type="CDD" id="cd01948">
    <property type="entry name" value="EAL"/>
    <property type="match status" value="1"/>
</dbReference>
<evidence type="ECO:0000259" key="3">
    <source>
        <dbReference type="PROSITE" id="PS50883"/>
    </source>
</evidence>
<dbReference type="InterPro" id="IPR000160">
    <property type="entry name" value="GGDEF_dom"/>
</dbReference>
<dbReference type="RefSeq" id="WP_345918180.1">
    <property type="nucleotide sequence ID" value="NZ_JBDIVE010000001.1"/>
</dbReference>
<evidence type="ECO:0000313" key="5">
    <source>
        <dbReference type="EMBL" id="MEN3067415.1"/>
    </source>
</evidence>
<proteinExistence type="predicted"/>
<dbReference type="Gene3D" id="3.30.70.270">
    <property type="match status" value="1"/>
</dbReference>
<dbReference type="InterPro" id="IPR011006">
    <property type="entry name" value="CheY-like_superfamily"/>
</dbReference>
<keyword evidence="6" id="KW-1185">Reference proteome</keyword>
<dbReference type="PROSITE" id="PS50110">
    <property type="entry name" value="RESPONSE_REGULATORY"/>
    <property type="match status" value="1"/>
</dbReference>
<name>A0ABU9YUL4_9RHOO</name>
<dbReference type="InterPro" id="IPR043128">
    <property type="entry name" value="Rev_trsase/Diguanyl_cyclase"/>
</dbReference>
<dbReference type="SUPFAM" id="SSF55073">
    <property type="entry name" value="Nucleotide cyclase"/>
    <property type="match status" value="1"/>
</dbReference>
<dbReference type="PROSITE" id="PS50887">
    <property type="entry name" value="GGDEF"/>
    <property type="match status" value="1"/>
</dbReference>
<dbReference type="CDD" id="cd01949">
    <property type="entry name" value="GGDEF"/>
    <property type="match status" value="1"/>
</dbReference>
<gene>
    <name evidence="5" type="ORF">ABDB84_02920</name>
</gene>
<dbReference type="InterPro" id="IPR050706">
    <property type="entry name" value="Cyclic-di-GMP_PDE-like"/>
</dbReference>
<dbReference type="SMART" id="SM00052">
    <property type="entry name" value="EAL"/>
    <property type="match status" value="1"/>
</dbReference>
<evidence type="ECO:0000256" key="1">
    <source>
        <dbReference type="PROSITE-ProRule" id="PRU00169"/>
    </source>
</evidence>
<dbReference type="PANTHER" id="PTHR33121:SF70">
    <property type="entry name" value="SIGNALING PROTEIN YKOW"/>
    <property type="match status" value="1"/>
</dbReference>
<dbReference type="Proteomes" id="UP001410394">
    <property type="component" value="Unassembled WGS sequence"/>
</dbReference>
<dbReference type="NCBIfam" id="TIGR00254">
    <property type="entry name" value="GGDEF"/>
    <property type="match status" value="1"/>
</dbReference>
<dbReference type="InterPro" id="IPR021800">
    <property type="entry name" value="DUF3369"/>
</dbReference>
<evidence type="ECO:0000259" key="4">
    <source>
        <dbReference type="PROSITE" id="PS50887"/>
    </source>
</evidence>
<dbReference type="SUPFAM" id="SSF52172">
    <property type="entry name" value="CheY-like"/>
    <property type="match status" value="1"/>
</dbReference>
<dbReference type="SMART" id="SM00267">
    <property type="entry name" value="GGDEF"/>
    <property type="match status" value="1"/>
</dbReference>
<dbReference type="InterPro" id="IPR035919">
    <property type="entry name" value="EAL_sf"/>
</dbReference>
<feature type="modified residue" description="4-aspartylphosphate" evidence="1">
    <location>
        <position position="83"/>
    </location>
</feature>
<reference evidence="5 6" key="1">
    <citation type="journal article" date="2018" name="Int. J. Syst. Evol. Microbiol.">
        <title>Uliginosibacterium sediminicola sp. nov., isolated from freshwater sediment.</title>
        <authorList>
            <person name="Hwang W.M."/>
            <person name="Kim S.M."/>
            <person name="Kang K."/>
            <person name="Ahn T.Y."/>
        </authorList>
    </citation>
    <scope>NUCLEOTIDE SEQUENCE [LARGE SCALE GENOMIC DNA]</scope>
    <source>
        <strain evidence="5 6">M1-21</strain>
    </source>
</reference>
<dbReference type="SMART" id="SM00448">
    <property type="entry name" value="REC"/>
    <property type="match status" value="1"/>
</dbReference>
<dbReference type="Pfam" id="PF11849">
    <property type="entry name" value="DUF3369"/>
    <property type="match status" value="1"/>
</dbReference>
<organism evidence="5 6">
    <name type="scientific">Uliginosibacterium sediminicola</name>
    <dbReference type="NCBI Taxonomy" id="2024550"/>
    <lineage>
        <taxon>Bacteria</taxon>
        <taxon>Pseudomonadati</taxon>
        <taxon>Pseudomonadota</taxon>
        <taxon>Betaproteobacteria</taxon>
        <taxon>Rhodocyclales</taxon>
        <taxon>Zoogloeaceae</taxon>
        <taxon>Uliginosibacterium</taxon>
    </lineage>
</organism>
<dbReference type="InterPro" id="IPR001633">
    <property type="entry name" value="EAL_dom"/>
</dbReference>
<feature type="domain" description="GGDEF" evidence="4">
    <location>
        <begin position="349"/>
        <end position="476"/>
    </location>
</feature>
<dbReference type="PROSITE" id="PS50883">
    <property type="entry name" value="EAL"/>
    <property type="match status" value="1"/>
</dbReference>
<dbReference type="InterPro" id="IPR001789">
    <property type="entry name" value="Sig_transdc_resp-reg_receiver"/>
</dbReference>
<dbReference type="Pfam" id="PF00563">
    <property type="entry name" value="EAL"/>
    <property type="match status" value="1"/>
</dbReference>
<sequence length="739" mass="80989">MADDDDALHFADDDVSIKLEHAAADCWRVLIVDDDPDVHVATAFALRDVRILDRPLSLLNAHSAAEAHALLLREHDIAVILLDVVMEQDDAGLSLVRVIRDELGLSETRIVLRTGQPGYAPEIQAIRDYDINDYKTKSELTRTKLFTALTAAIRSFDQIRAINRNRRALDSLITALNEMTPLGGVDVYAASAMRQLALILDISPESLLCFKDWAPDAQAPLAGTVVAASGCYAAEQGRSLEALGDESLRSLISTCLLSAADLHDGPRTACFYAGPRCRLVLVLPAEGVATPDRRRLLDVFCGSFVVGLDNARMFAHLHQQAYSDPLTTLPNRVGLIEQLDQRLASADCVRYTLALIDIDHFAEANDALGHAFGDQLLRAVAQRLGNALGSACCLARISGDTFAALGVVEDLMPNSLLSLFAEPFVIEGQEMMLTATVGIALLSDIDGTGTDVVKGANIALRRAKTGNRGEYSFFTRDMADDIRERVRLLQALRHAIERQRLFLVYQPQLSLDTGHVCGVEALLRWRGDDGQLIPPDRFIPIAEHSGLIVSIGEWVMRTACRQQVELAQQGFPQIRMAINVSVIQLRHPQFLRSLSEALSESGADPRCIELEITESVAMLEADFISRMLDQIKALGISIALDDFGTGFSSLSYLRRLNIDRLKIDRSFISSITSGGRAQRIPELVMQLGQTLGLAVIAEGVEVAEQAAALSLIGCNEAQGYLYARPMESRMLLDWLRART</sequence>
<dbReference type="Pfam" id="PF00990">
    <property type="entry name" value="GGDEF"/>
    <property type="match status" value="1"/>
</dbReference>
<dbReference type="Gene3D" id="3.20.20.450">
    <property type="entry name" value="EAL domain"/>
    <property type="match status" value="1"/>
</dbReference>
<evidence type="ECO:0000313" key="6">
    <source>
        <dbReference type="Proteomes" id="UP001410394"/>
    </source>
</evidence>
<keyword evidence="1" id="KW-0597">Phosphoprotein</keyword>
<dbReference type="Gene3D" id="3.40.50.2300">
    <property type="match status" value="1"/>
</dbReference>
<dbReference type="SUPFAM" id="SSF141868">
    <property type="entry name" value="EAL domain-like"/>
    <property type="match status" value="1"/>
</dbReference>
<feature type="domain" description="EAL" evidence="3">
    <location>
        <begin position="485"/>
        <end position="739"/>
    </location>
</feature>
<dbReference type="EMBL" id="JBDIVE010000001">
    <property type="protein sequence ID" value="MEN3067415.1"/>
    <property type="molecule type" value="Genomic_DNA"/>
</dbReference>
<comment type="caution">
    <text evidence="5">The sequence shown here is derived from an EMBL/GenBank/DDBJ whole genome shotgun (WGS) entry which is preliminary data.</text>
</comment>